<dbReference type="Pfam" id="PF08439">
    <property type="entry name" value="Peptidase_M3_N"/>
    <property type="match status" value="1"/>
</dbReference>
<dbReference type="AlphaFoldDB" id="A0A1U7IYS7"/>
<evidence type="ECO:0000259" key="7">
    <source>
        <dbReference type="Pfam" id="PF01432"/>
    </source>
</evidence>
<feature type="domain" description="Peptidase M3A/M3B catalytic" evidence="7">
    <location>
        <begin position="206"/>
        <end position="590"/>
    </location>
</feature>
<dbReference type="InterPro" id="IPR034006">
    <property type="entry name" value="M3B_PepF_2"/>
</dbReference>
<accession>A0A1U7IYS7</accession>
<dbReference type="InterPro" id="IPR013647">
    <property type="entry name" value="OligopepF_N_dom"/>
</dbReference>
<dbReference type="Pfam" id="PF01432">
    <property type="entry name" value="Peptidase_M3"/>
    <property type="match status" value="1"/>
</dbReference>
<evidence type="ECO:0000313" key="10">
    <source>
        <dbReference type="Proteomes" id="UP000185557"/>
    </source>
</evidence>
<keyword evidence="1 6" id="KW-0645">Protease</keyword>
<reference evidence="9 10" key="1">
    <citation type="submission" date="2016-11" db="EMBL/GenBank/DDBJ databases">
        <title>Draft Genome Sequences of Nine Cyanobacterial Strains from Diverse Habitats.</title>
        <authorList>
            <person name="Zhu T."/>
            <person name="Hou S."/>
            <person name="Lu X."/>
            <person name="Hess W.R."/>
        </authorList>
    </citation>
    <scope>NUCLEOTIDE SEQUENCE [LARGE SCALE GENOMIC DNA]</scope>
    <source>
        <strain evidence="9 10">NIES-30</strain>
    </source>
</reference>
<dbReference type="GO" id="GO:0004222">
    <property type="term" value="F:metalloendopeptidase activity"/>
    <property type="evidence" value="ECO:0007669"/>
    <property type="project" value="InterPro"/>
</dbReference>
<evidence type="ECO:0000256" key="1">
    <source>
        <dbReference type="ARBA" id="ARBA00022670"/>
    </source>
</evidence>
<dbReference type="GO" id="GO:0046872">
    <property type="term" value="F:metal ion binding"/>
    <property type="evidence" value="ECO:0007669"/>
    <property type="project" value="UniProtKB-UniRule"/>
</dbReference>
<comment type="cofactor">
    <cofactor evidence="6">
        <name>Zn(2+)</name>
        <dbReference type="ChEBI" id="CHEBI:29105"/>
    </cofactor>
    <text evidence="6">Binds 1 zinc ion.</text>
</comment>
<dbReference type="STRING" id="549789.NIES30_23645"/>
<dbReference type="RefSeq" id="WP_073610916.1">
    <property type="nucleotide sequence ID" value="NZ_MRCG01000027.1"/>
</dbReference>
<dbReference type="Proteomes" id="UP000185557">
    <property type="component" value="Unassembled WGS sequence"/>
</dbReference>
<evidence type="ECO:0000256" key="4">
    <source>
        <dbReference type="ARBA" id="ARBA00022833"/>
    </source>
</evidence>
<dbReference type="InterPro" id="IPR001567">
    <property type="entry name" value="Pept_M3A_M3B_dom"/>
</dbReference>
<evidence type="ECO:0000313" key="9">
    <source>
        <dbReference type="EMBL" id="OKH43939.1"/>
    </source>
</evidence>
<gene>
    <name evidence="9" type="ORF">NIES30_23645</name>
</gene>
<organism evidence="9 10">
    <name type="scientific">Phormidium tenue NIES-30</name>
    <dbReference type="NCBI Taxonomy" id="549789"/>
    <lineage>
        <taxon>Bacteria</taxon>
        <taxon>Bacillati</taxon>
        <taxon>Cyanobacteriota</taxon>
        <taxon>Cyanophyceae</taxon>
        <taxon>Oscillatoriophycideae</taxon>
        <taxon>Oscillatoriales</taxon>
        <taxon>Oscillatoriaceae</taxon>
        <taxon>Phormidium</taxon>
    </lineage>
</organism>
<evidence type="ECO:0000256" key="6">
    <source>
        <dbReference type="RuleBase" id="RU003435"/>
    </source>
</evidence>
<dbReference type="CDD" id="cd09607">
    <property type="entry name" value="M3B_PepF"/>
    <property type="match status" value="1"/>
</dbReference>
<keyword evidence="2 6" id="KW-0479">Metal-binding</keyword>
<keyword evidence="5 6" id="KW-0482">Metalloprotease</keyword>
<evidence type="ECO:0000256" key="2">
    <source>
        <dbReference type="ARBA" id="ARBA00022723"/>
    </source>
</evidence>
<keyword evidence="3 6" id="KW-0378">Hydrolase</keyword>
<sequence length="605" mass="68276">MPILHQIWDNSHFFAGSDDPQIAATVERIKAEIDTLSTLCAPFIEHIEPAEPLVQEQFERLLAQVRAAHQQRTDTAKRLGNLRTFISSILSVDSRDASASEWKPTLQQLSAEISQATKALDIFLLRVDDAFIKALTANPVLEELSFSLLHQRQLNDQLLSLAEEKLITGLAVNGLQGWGNLYTELSGTLQCTVAGDTVGLAKAFNLLSSPDRTLRSEAWHGVNAAWESRAETVAAVLNAINGWRLEETKQRSHHRSLHYLDKSCHQSRIDRTTLDAMMEATYQRRSLGQRALTAMGKVLDIQPMAPWDLFAPPPAAVQSKGFAFEAAIELVADAFRQFSPAMGDFAMMMAEKGWIDAQPTPNRATGAYCTSFAEPKEPRIFMTFEGSMNNVLTLAHELGHAWHNWVMQDLPRYKTFYPMTLAETASIFGETLVRDALFEQASTPEQKLKIAWEEGSAAATFLLNIPARFTFEQKLVESRKQGFVIADNLKTMMRDSWQHWYEDSLASYDDMFWASKLHFSIAGLGFYNYPYLFGYLFSLGIYAQKDHYGAQFNDLYTKLLRDTGTMTAEDVVLRHLQQDIRQPEFWQASLDIVDRAVSRLESLVV</sequence>
<dbReference type="GO" id="GO:0006508">
    <property type="term" value="P:proteolysis"/>
    <property type="evidence" value="ECO:0007669"/>
    <property type="project" value="UniProtKB-KW"/>
</dbReference>
<feature type="domain" description="Oligopeptidase F N-terminal" evidence="8">
    <location>
        <begin position="124"/>
        <end position="189"/>
    </location>
</feature>
<dbReference type="PANTHER" id="PTHR34217">
    <property type="entry name" value="METAL-DEPENDENT CARBOXYPEPTIDASE"/>
    <property type="match status" value="1"/>
</dbReference>
<dbReference type="SUPFAM" id="SSF55486">
    <property type="entry name" value="Metalloproteases ('zincins'), catalytic domain"/>
    <property type="match status" value="1"/>
</dbReference>
<dbReference type="InterPro" id="IPR001333">
    <property type="entry name" value="Peptidase_M32_Taq"/>
</dbReference>
<dbReference type="NCBIfam" id="TIGR02290">
    <property type="entry name" value="M3_fam_3"/>
    <property type="match status" value="1"/>
</dbReference>
<dbReference type="InterPro" id="IPR011977">
    <property type="entry name" value="Pept_M3B_clade3"/>
</dbReference>
<dbReference type="OrthoDB" id="9762795at2"/>
<proteinExistence type="inferred from homology"/>
<keyword evidence="4 6" id="KW-0862">Zinc</keyword>
<dbReference type="GO" id="GO:0004181">
    <property type="term" value="F:metallocarboxypeptidase activity"/>
    <property type="evidence" value="ECO:0007669"/>
    <property type="project" value="InterPro"/>
</dbReference>
<comment type="caution">
    <text evidence="9">The sequence shown here is derived from an EMBL/GenBank/DDBJ whole genome shotgun (WGS) entry which is preliminary data.</text>
</comment>
<dbReference type="Gene3D" id="1.20.140.70">
    <property type="entry name" value="Oligopeptidase f, N-terminal domain"/>
    <property type="match status" value="1"/>
</dbReference>
<dbReference type="PANTHER" id="PTHR34217:SF1">
    <property type="entry name" value="CARBOXYPEPTIDASE 1"/>
    <property type="match status" value="1"/>
</dbReference>
<evidence type="ECO:0000256" key="5">
    <source>
        <dbReference type="ARBA" id="ARBA00023049"/>
    </source>
</evidence>
<name>A0A1U7IYS7_9CYAN</name>
<protein>
    <submittedName>
        <fullName evidence="9">Peptidase family M3</fullName>
    </submittedName>
</protein>
<dbReference type="Gene3D" id="1.10.1370.20">
    <property type="entry name" value="Oligoendopeptidase f, C-terminal domain"/>
    <property type="match status" value="1"/>
</dbReference>
<dbReference type="InterPro" id="IPR042088">
    <property type="entry name" value="OligoPept_F_C"/>
</dbReference>
<keyword evidence="10" id="KW-1185">Reference proteome</keyword>
<evidence type="ECO:0000256" key="3">
    <source>
        <dbReference type="ARBA" id="ARBA00022801"/>
    </source>
</evidence>
<comment type="similarity">
    <text evidence="6">Belongs to the peptidase M3 family.</text>
</comment>
<evidence type="ECO:0000259" key="8">
    <source>
        <dbReference type="Pfam" id="PF08439"/>
    </source>
</evidence>
<dbReference type="EMBL" id="MRCG01000027">
    <property type="protein sequence ID" value="OKH43939.1"/>
    <property type="molecule type" value="Genomic_DNA"/>
</dbReference>